<proteinExistence type="predicted"/>
<dbReference type="AlphaFoldDB" id="A0A8H7ZRL9"/>
<feature type="non-terminal residue" evidence="1">
    <location>
        <position position="1"/>
    </location>
</feature>
<keyword evidence="2" id="KW-1185">Reference proteome</keyword>
<reference evidence="1 2" key="1">
    <citation type="journal article" name="Sci. Rep.">
        <title>Genome-scale phylogenetic analyses confirm Olpidium as the closest living zoosporic fungus to the non-flagellated, terrestrial fungi.</title>
        <authorList>
            <person name="Chang Y."/>
            <person name="Rochon D."/>
            <person name="Sekimoto S."/>
            <person name="Wang Y."/>
            <person name="Chovatia M."/>
            <person name="Sandor L."/>
            <person name="Salamov A."/>
            <person name="Grigoriev I.V."/>
            <person name="Stajich J.E."/>
            <person name="Spatafora J.W."/>
        </authorList>
    </citation>
    <scope>NUCLEOTIDE SEQUENCE [LARGE SCALE GENOMIC DNA]</scope>
    <source>
        <strain evidence="1">S191</strain>
    </source>
</reference>
<sequence length="90" mass="9760">STSAYSGASPQVRIPALLIKEGKLGDKAERAVMLEHPRFEQGLEALEPGDPPNHMEPHNVAFFEETGAFAARVGEGEQDPVMPGEKGNYR</sequence>
<dbReference type="Proteomes" id="UP000673691">
    <property type="component" value="Unassembled WGS sequence"/>
</dbReference>
<evidence type="ECO:0000313" key="2">
    <source>
        <dbReference type="Proteomes" id="UP000673691"/>
    </source>
</evidence>
<evidence type="ECO:0000313" key="1">
    <source>
        <dbReference type="EMBL" id="KAG5457907.1"/>
    </source>
</evidence>
<protein>
    <submittedName>
        <fullName evidence="1">Uncharacterized protein</fullName>
    </submittedName>
</protein>
<dbReference type="EMBL" id="JAEFCI010009289">
    <property type="protein sequence ID" value="KAG5457907.1"/>
    <property type="molecule type" value="Genomic_DNA"/>
</dbReference>
<comment type="caution">
    <text evidence="1">The sequence shown here is derived from an EMBL/GenBank/DDBJ whole genome shotgun (WGS) entry which is preliminary data.</text>
</comment>
<organism evidence="1 2">
    <name type="scientific">Olpidium bornovanus</name>
    <dbReference type="NCBI Taxonomy" id="278681"/>
    <lineage>
        <taxon>Eukaryota</taxon>
        <taxon>Fungi</taxon>
        <taxon>Fungi incertae sedis</taxon>
        <taxon>Olpidiomycota</taxon>
        <taxon>Olpidiomycotina</taxon>
        <taxon>Olpidiomycetes</taxon>
        <taxon>Olpidiales</taxon>
        <taxon>Olpidiaceae</taxon>
        <taxon>Olpidium</taxon>
    </lineage>
</organism>
<accession>A0A8H7ZRL9</accession>
<name>A0A8H7ZRL9_9FUNG</name>
<gene>
    <name evidence="1" type="ORF">BJ554DRAFT_1973</name>
</gene>